<keyword evidence="2" id="KW-1185">Reference proteome</keyword>
<dbReference type="AlphaFoldDB" id="A0AAV5JUY7"/>
<gene>
    <name evidence="1" type="ORF">SLEP1_g26976</name>
</gene>
<comment type="caution">
    <text evidence="1">The sequence shown here is derived from an EMBL/GenBank/DDBJ whole genome shotgun (WGS) entry which is preliminary data.</text>
</comment>
<name>A0AAV5JUY7_9ROSI</name>
<evidence type="ECO:0000313" key="2">
    <source>
        <dbReference type="Proteomes" id="UP001054252"/>
    </source>
</evidence>
<protein>
    <submittedName>
        <fullName evidence="1">Uncharacterized protein</fullName>
    </submittedName>
</protein>
<evidence type="ECO:0000313" key="1">
    <source>
        <dbReference type="EMBL" id="GKV16318.1"/>
    </source>
</evidence>
<accession>A0AAV5JUY7</accession>
<organism evidence="1 2">
    <name type="scientific">Rubroshorea leprosula</name>
    <dbReference type="NCBI Taxonomy" id="152421"/>
    <lineage>
        <taxon>Eukaryota</taxon>
        <taxon>Viridiplantae</taxon>
        <taxon>Streptophyta</taxon>
        <taxon>Embryophyta</taxon>
        <taxon>Tracheophyta</taxon>
        <taxon>Spermatophyta</taxon>
        <taxon>Magnoliopsida</taxon>
        <taxon>eudicotyledons</taxon>
        <taxon>Gunneridae</taxon>
        <taxon>Pentapetalae</taxon>
        <taxon>rosids</taxon>
        <taxon>malvids</taxon>
        <taxon>Malvales</taxon>
        <taxon>Dipterocarpaceae</taxon>
        <taxon>Rubroshorea</taxon>
    </lineage>
</organism>
<dbReference type="EMBL" id="BPVZ01000045">
    <property type="protein sequence ID" value="GKV16318.1"/>
    <property type="molecule type" value="Genomic_DNA"/>
</dbReference>
<dbReference type="Proteomes" id="UP001054252">
    <property type="component" value="Unassembled WGS sequence"/>
</dbReference>
<reference evidence="1 2" key="1">
    <citation type="journal article" date="2021" name="Commun. Biol.">
        <title>The genome of Shorea leprosula (Dipterocarpaceae) highlights the ecological relevance of drought in aseasonal tropical rainforests.</title>
        <authorList>
            <person name="Ng K.K.S."/>
            <person name="Kobayashi M.J."/>
            <person name="Fawcett J.A."/>
            <person name="Hatakeyama M."/>
            <person name="Paape T."/>
            <person name="Ng C.H."/>
            <person name="Ang C.C."/>
            <person name="Tnah L.H."/>
            <person name="Lee C.T."/>
            <person name="Nishiyama T."/>
            <person name="Sese J."/>
            <person name="O'Brien M.J."/>
            <person name="Copetti D."/>
            <person name="Mohd Noor M.I."/>
            <person name="Ong R.C."/>
            <person name="Putra M."/>
            <person name="Sireger I.Z."/>
            <person name="Indrioko S."/>
            <person name="Kosugi Y."/>
            <person name="Izuno A."/>
            <person name="Isagi Y."/>
            <person name="Lee S.L."/>
            <person name="Shimizu K.K."/>
        </authorList>
    </citation>
    <scope>NUCLEOTIDE SEQUENCE [LARGE SCALE GENOMIC DNA]</scope>
    <source>
        <strain evidence="1">214</strain>
    </source>
</reference>
<proteinExistence type="predicted"/>
<sequence>MIPRQMYFDGTGPDSLSFPFFIKECMRRLDDYVGRSIHGQGINSGLYGDLFVQTSLHWFLFSMQVVECCEESV</sequence>